<gene>
    <name evidence="1" type="ORF">AVDCRST_MAG28-4173</name>
</gene>
<reference evidence="1" key="1">
    <citation type="submission" date="2020-02" db="EMBL/GenBank/DDBJ databases">
        <authorList>
            <person name="Meier V. D."/>
        </authorList>
    </citation>
    <scope>NUCLEOTIDE SEQUENCE</scope>
    <source>
        <strain evidence="1">AVDCRST_MAG28</strain>
    </source>
</reference>
<name>A0A6J4R815_9ACTN</name>
<dbReference type="EMBL" id="CADCVE010000107">
    <property type="protein sequence ID" value="CAA9466738.1"/>
    <property type="molecule type" value="Genomic_DNA"/>
</dbReference>
<dbReference type="SUPFAM" id="SSF46689">
    <property type="entry name" value="Homeodomain-like"/>
    <property type="match status" value="1"/>
</dbReference>
<organism evidence="1">
    <name type="scientific">uncultured Rubrobacteraceae bacterium</name>
    <dbReference type="NCBI Taxonomy" id="349277"/>
    <lineage>
        <taxon>Bacteria</taxon>
        <taxon>Bacillati</taxon>
        <taxon>Actinomycetota</taxon>
        <taxon>Rubrobacteria</taxon>
        <taxon>Rubrobacterales</taxon>
        <taxon>Rubrobacteraceae</taxon>
        <taxon>environmental samples</taxon>
    </lineage>
</organism>
<dbReference type="AlphaFoldDB" id="A0A6J4R815"/>
<dbReference type="Pfam" id="PF13384">
    <property type="entry name" value="HTH_23"/>
    <property type="match status" value="1"/>
</dbReference>
<evidence type="ECO:0000313" key="1">
    <source>
        <dbReference type="EMBL" id="CAA9466738.1"/>
    </source>
</evidence>
<dbReference type="Gene3D" id="1.10.10.10">
    <property type="entry name" value="Winged helix-like DNA-binding domain superfamily/Winged helix DNA-binding domain"/>
    <property type="match status" value="1"/>
</dbReference>
<sequence>MKAYSKDLRLKVLDAVDHGMPRKEVARVFGISLPSIKRWLKRRRETGDVEPSPIPGPPARKGALLERWLPTRLENDPDPTLEEHCEAFEEALGVKVSTATMSRSIARLPGGWPLKKSPN</sequence>
<protein>
    <recommendedName>
        <fullName evidence="2">Transposase Synechocystis PCC 6803 domain-containing protein</fullName>
    </recommendedName>
</protein>
<dbReference type="InterPro" id="IPR009057">
    <property type="entry name" value="Homeodomain-like_sf"/>
</dbReference>
<accession>A0A6J4R815</accession>
<dbReference type="InterPro" id="IPR036388">
    <property type="entry name" value="WH-like_DNA-bd_sf"/>
</dbReference>
<evidence type="ECO:0008006" key="2">
    <source>
        <dbReference type="Google" id="ProtNLM"/>
    </source>
</evidence>
<proteinExistence type="predicted"/>